<evidence type="ECO:0000313" key="9">
    <source>
        <dbReference type="Proteomes" id="UP000663880"/>
    </source>
</evidence>
<evidence type="ECO:0000256" key="5">
    <source>
        <dbReference type="ARBA" id="ARBA00023180"/>
    </source>
</evidence>
<dbReference type="InterPro" id="IPR029058">
    <property type="entry name" value="AB_hydrolase_fold"/>
</dbReference>
<evidence type="ECO:0000259" key="7">
    <source>
        <dbReference type="Pfam" id="PF00135"/>
    </source>
</evidence>
<evidence type="ECO:0000313" key="8">
    <source>
        <dbReference type="EMBL" id="CAF4865429.1"/>
    </source>
</evidence>
<keyword evidence="6" id="KW-0732">Signal</keyword>
<dbReference type="InterPro" id="IPR002018">
    <property type="entry name" value="CarbesteraseB"/>
</dbReference>
<feature type="chain" id="PRO_5033096411" description="Carboxylic ester hydrolase" evidence="6">
    <location>
        <begin position="18"/>
        <end position="545"/>
    </location>
</feature>
<accession>A0A821SYG3</accession>
<dbReference type="InterPro" id="IPR019819">
    <property type="entry name" value="Carboxylesterase_B_CS"/>
</dbReference>
<dbReference type="PROSITE" id="PS00122">
    <property type="entry name" value="CARBOXYLESTERASE_B_1"/>
    <property type="match status" value="1"/>
</dbReference>
<organism evidence="8 9">
    <name type="scientific">Pieris macdunnoughi</name>
    <dbReference type="NCBI Taxonomy" id="345717"/>
    <lineage>
        <taxon>Eukaryota</taxon>
        <taxon>Metazoa</taxon>
        <taxon>Ecdysozoa</taxon>
        <taxon>Arthropoda</taxon>
        <taxon>Hexapoda</taxon>
        <taxon>Insecta</taxon>
        <taxon>Pterygota</taxon>
        <taxon>Neoptera</taxon>
        <taxon>Endopterygota</taxon>
        <taxon>Lepidoptera</taxon>
        <taxon>Glossata</taxon>
        <taxon>Ditrysia</taxon>
        <taxon>Papilionoidea</taxon>
        <taxon>Pieridae</taxon>
        <taxon>Pierinae</taxon>
        <taxon>Pieris</taxon>
    </lineage>
</organism>
<sequence>MFAELNVILLLVSRVYSVQVIVSEGILDGEINYNYGDAYYNFQGIPYAQPPVGDLRFKPPQPAKPWYGIRQAKKPGNVCFHYDTSPIGYEDCLYLNVFTPNISTKRPYAVMVWIHGGGFTRGSGNEYQPDFLIRKDVILVTLNYRLQILGFLSLGTKDISGNMGLKDQVAAIKWVNNNIKHFGGDPDNVTIFGQSAGAVSVSYHLISPMTKGLFKRAITQSGTAHGWWPRSFRPRDTAVEMARQMGCNSTDVEVVYTFLKAQPLKAFNKCDIYISFAQYAKESPKLVFGIVSEENFGDDVYFQGNVYDALKEGIHADVDILNGYTADEGVLYFMADTNFSKVFQQANQFLEFFVPEPLALNVPLLEQMIIGKAMKYYYLKDAVVSKENIDKMLMYINFDMTIYSTLLWQKFVAKRNKNINYLYKFTCESERNVFGNINNAKSLFQRQIVSHSDDLMYLFPMNLESDRKSETFKIIDRVTTLWTNFAKFGDPTLNEGLGVTWSSYTLERQVYLEIGNKLKLGAYPEREQEEFWNTIFKHYLPLVLP</sequence>
<evidence type="ECO:0000256" key="1">
    <source>
        <dbReference type="ARBA" id="ARBA00005964"/>
    </source>
</evidence>
<dbReference type="GO" id="GO:0052689">
    <property type="term" value="F:carboxylic ester hydrolase activity"/>
    <property type="evidence" value="ECO:0007669"/>
    <property type="project" value="UniProtKB-KW"/>
</dbReference>
<evidence type="ECO:0000256" key="4">
    <source>
        <dbReference type="ARBA" id="ARBA00023157"/>
    </source>
</evidence>
<dbReference type="Proteomes" id="UP000663880">
    <property type="component" value="Unassembled WGS sequence"/>
</dbReference>
<keyword evidence="2" id="KW-0719">Serine esterase</keyword>
<comment type="similarity">
    <text evidence="1 6">Belongs to the type-B carboxylesterase/lipase family.</text>
</comment>
<feature type="signal peptide" evidence="6">
    <location>
        <begin position="1"/>
        <end position="17"/>
    </location>
</feature>
<gene>
    <name evidence="8" type="ORF">PMACD_LOCUS8283</name>
</gene>
<evidence type="ECO:0000256" key="3">
    <source>
        <dbReference type="ARBA" id="ARBA00022801"/>
    </source>
</evidence>
<dbReference type="Pfam" id="PF00135">
    <property type="entry name" value="COesterase"/>
    <property type="match status" value="1"/>
</dbReference>
<keyword evidence="3 6" id="KW-0378">Hydrolase</keyword>
<dbReference type="OrthoDB" id="19653at2759"/>
<name>A0A821SYG3_9NEOP</name>
<keyword evidence="5" id="KW-0325">Glycoprotein</keyword>
<feature type="domain" description="Carboxylesterase type B" evidence="7">
    <location>
        <begin position="19"/>
        <end position="532"/>
    </location>
</feature>
<dbReference type="AlphaFoldDB" id="A0A821SYG3"/>
<evidence type="ECO:0000256" key="6">
    <source>
        <dbReference type="RuleBase" id="RU361235"/>
    </source>
</evidence>
<dbReference type="PANTHER" id="PTHR43142:SF1">
    <property type="entry name" value="CARBOXYLIC ESTER HYDROLASE"/>
    <property type="match status" value="1"/>
</dbReference>
<dbReference type="PROSITE" id="PS00941">
    <property type="entry name" value="CARBOXYLESTERASE_B_2"/>
    <property type="match status" value="1"/>
</dbReference>
<keyword evidence="9" id="KW-1185">Reference proteome</keyword>
<dbReference type="PANTHER" id="PTHR43142">
    <property type="entry name" value="CARBOXYLIC ESTER HYDROLASE"/>
    <property type="match status" value="1"/>
</dbReference>
<dbReference type="Gene3D" id="3.40.50.1820">
    <property type="entry name" value="alpha/beta hydrolase"/>
    <property type="match status" value="1"/>
</dbReference>
<dbReference type="EC" id="3.1.1.-" evidence="6"/>
<dbReference type="SUPFAM" id="SSF53474">
    <property type="entry name" value="alpha/beta-Hydrolases"/>
    <property type="match status" value="1"/>
</dbReference>
<dbReference type="EMBL" id="CAJOBZ010000021">
    <property type="protein sequence ID" value="CAF4865429.1"/>
    <property type="molecule type" value="Genomic_DNA"/>
</dbReference>
<protein>
    <recommendedName>
        <fullName evidence="6">Carboxylic ester hydrolase</fullName>
        <ecNumber evidence="6">3.1.1.-</ecNumber>
    </recommendedName>
</protein>
<proteinExistence type="inferred from homology"/>
<reference evidence="8" key="1">
    <citation type="submission" date="2021-02" db="EMBL/GenBank/DDBJ databases">
        <authorList>
            <person name="Steward A R."/>
        </authorList>
    </citation>
    <scope>NUCLEOTIDE SEQUENCE</scope>
</reference>
<evidence type="ECO:0000256" key="2">
    <source>
        <dbReference type="ARBA" id="ARBA00022487"/>
    </source>
</evidence>
<dbReference type="InterPro" id="IPR019826">
    <property type="entry name" value="Carboxylesterase_B_AS"/>
</dbReference>
<keyword evidence="4" id="KW-1015">Disulfide bond</keyword>
<comment type="caution">
    <text evidence="8">The sequence shown here is derived from an EMBL/GenBank/DDBJ whole genome shotgun (WGS) entry which is preliminary data.</text>
</comment>